<protein>
    <submittedName>
        <fullName evidence="2">Uncharacterized protein</fullName>
    </submittedName>
</protein>
<reference evidence="2 3" key="1">
    <citation type="submission" date="2020-02" db="EMBL/GenBank/DDBJ databases">
        <title>Whole-genome analyses of novel actinobacteria.</title>
        <authorList>
            <person name="Sahin N."/>
            <person name="Tokatli A."/>
        </authorList>
    </citation>
    <scope>NUCLEOTIDE SEQUENCE [LARGE SCALE GENOMIC DNA]</scope>
    <source>
        <strain evidence="2 3">YC419</strain>
    </source>
</reference>
<feature type="region of interest" description="Disordered" evidence="1">
    <location>
        <begin position="1"/>
        <end position="45"/>
    </location>
</feature>
<accession>A0ABX0E8K8</accession>
<feature type="compositionally biased region" description="Basic residues" evidence="1">
    <location>
        <begin position="1"/>
        <end position="11"/>
    </location>
</feature>
<proteinExistence type="predicted"/>
<dbReference type="Proteomes" id="UP001518140">
    <property type="component" value="Unassembled WGS sequence"/>
</dbReference>
<comment type="caution">
    <text evidence="2">The sequence shown here is derived from an EMBL/GenBank/DDBJ whole genome shotgun (WGS) entry which is preliminary data.</text>
</comment>
<name>A0ABX0E8K8_9ACTN</name>
<keyword evidence="3" id="KW-1185">Reference proteome</keyword>
<sequence>MGHSRAGRKGSRHEVAVPPRRQPGGRMVRRIGDRTTTGDPVVPRA</sequence>
<organism evidence="2 3">
    <name type="scientific">Streptomyces ureilyticus</name>
    <dbReference type="NCBI Taxonomy" id="1775131"/>
    <lineage>
        <taxon>Bacteria</taxon>
        <taxon>Bacillati</taxon>
        <taxon>Actinomycetota</taxon>
        <taxon>Actinomycetes</taxon>
        <taxon>Kitasatosporales</taxon>
        <taxon>Streptomycetaceae</taxon>
        <taxon>Streptomyces</taxon>
    </lineage>
</organism>
<gene>
    <name evidence="2" type="ORF">G6048_47360</name>
</gene>
<evidence type="ECO:0000313" key="3">
    <source>
        <dbReference type="Proteomes" id="UP001518140"/>
    </source>
</evidence>
<evidence type="ECO:0000256" key="1">
    <source>
        <dbReference type="SAM" id="MobiDB-lite"/>
    </source>
</evidence>
<dbReference type="RefSeq" id="WP_165345797.1">
    <property type="nucleotide sequence ID" value="NZ_JAAKZX010000397.1"/>
</dbReference>
<evidence type="ECO:0000313" key="2">
    <source>
        <dbReference type="EMBL" id="NGO49369.1"/>
    </source>
</evidence>
<dbReference type="EMBL" id="JAAKZX010000397">
    <property type="protein sequence ID" value="NGO49369.1"/>
    <property type="molecule type" value="Genomic_DNA"/>
</dbReference>